<gene>
    <name evidence="6" type="ORF">Dfulv_32035</name>
</gene>
<dbReference type="InterPro" id="IPR050172">
    <property type="entry name" value="SsuD_RutA_monooxygenase"/>
</dbReference>
<dbReference type="EMBL" id="CP073720">
    <property type="protein sequence ID" value="UWP79775.1"/>
    <property type="molecule type" value="Genomic_DNA"/>
</dbReference>
<protein>
    <submittedName>
        <fullName evidence="6">LLM class flavin-dependent oxidoreductase</fullName>
    </submittedName>
</protein>
<keyword evidence="7" id="KW-1185">Reference proteome</keyword>
<evidence type="ECO:0000256" key="4">
    <source>
        <dbReference type="ARBA" id="ARBA00023033"/>
    </source>
</evidence>
<evidence type="ECO:0000256" key="2">
    <source>
        <dbReference type="ARBA" id="ARBA00022643"/>
    </source>
</evidence>
<dbReference type="InterPro" id="IPR011251">
    <property type="entry name" value="Luciferase-like_dom"/>
</dbReference>
<feature type="domain" description="Luciferase-like" evidence="5">
    <location>
        <begin position="23"/>
        <end position="316"/>
    </location>
</feature>
<evidence type="ECO:0000313" key="7">
    <source>
        <dbReference type="Proteomes" id="UP001059617"/>
    </source>
</evidence>
<evidence type="ECO:0000256" key="1">
    <source>
        <dbReference type="ARBA" id="ARBA00022630"/>
    </source>
</evidence>
<reference evidence="6" key="1">
    <citation type="submission" date="2021-04" db="EMBL/GenBank/DDBJ databases">
        <authorList>
            <person name="Hartkoorn R.C."/>
            <person name="Beaudoing E."/>
            <person name="Hot D."/>
        </authorList>
    </citation>
    <scope>NUCLEOTIDE SEQUENCE</scope>
    <source>
        <strain evidence="6">NRRL B-16292</strain>
    </source>
</reference>
<dbReference type="Proteomes" id="UP001059617">
    <property type="component" value="Chromosome"/>
</dbReference>
<evidence type="ECO:0000313" key="6">
    <source>
        <dbReference type="EMBL" id="UWP79775.1"/>
    </source>
</evidence>
<dbReference type="CDD" id="cd01094">
    <property type="entry name" value="Alkanesulfonate_monoxygenase"/>
    <property type="match status" value="1"/>
</dbReference>
<reference evidence="6" key="2">
    <citation type="submission" date="2022-09" db="EMBL/GenBank/DDBJ databases">
        <title>Biosynthetic gene clusters of Dactylosporangioum fulvum.</title>
        <authorList>
            <person name="Caradec T."/>
        </authorList>
    </citation>
    <scope>NUCLEOTIDE SEQUENCE</scope>
    <source>
        <strain evidence="6">NRRL B-16292</strain>
    </source>
</reference>
<organism evidence="6 7">
    <name type="scientific">Dactylosporangium fulvum</name>
    <dbReference type="NCBI Taxonomy" id="53359"/>
    <lineage>
        <taxon>Bacteria</taxon>
        <taxon>Bacillati</taxon>
        <taxon>Actinomycetota</taxon>
        <taxon>Actinomycetes</taxon>
        <taxon>Micromonosporales</taxon>
        <taxon>Micromonosporaceae</taxon>
        <taxon>Dactylosporangium</taxon>
    </lineage>
</organism>
<dbReference type="SUPFAM" id="SSF51679">
    <property type="entry name" value="Bacterial luciferase-like"/>
    <property type="match status" value="1"/>
</dbReference>
<dbReference type="PANTHER" id="PTHR42847">
    <property type="entry name" value="ALKANESULFONATE MONOOXYGENASE"/>
    <property type="match status" value="1"/>
</dbReference>
<keyword evidence="4" id="KW-0503">Monooxygenase</keyword>
<evidence type="ECO:0000256" key="3">
    <source>
        <dbReference type="ARBA" id="ARBA00023002"/>
    </source>
</evidence>
<keyword evidence="1" id="KW-0285">Flavoprotein</keyword>
<sequence length="350" mass="37962">MTGRLEILSSITRFAPQDSDDGPFALIEAAQAAERAGIDNLLIGYSSQIPDGWSLAGYALAHTSSIRVLLAHRPGVMVPTVAARMAATLDVLSGGRFTLNVITGGSPEDQLREGDFVAHDDRYRRSIEYVDIMRRVWSAGEPLDIDGDFYRFRNTSQRLKPVQPGGPTIYMGGASSGAADFAARQADVYMSWAEPVAMVKARFDEVRARCAELGRPVPRFSVSLRLILGDTEDAAWAAANAMLPPDFEETRRRDRHTEDVGRNRQLGLVEESLVHDERLWLGLSAATHGQGGMGALVGTPEQVKDALLRYVSEAGADALLITAADGYFGELPDGFVDALRTEGDKIVAGR</sequence>
<keyword evidence="3" id="KW-0560">Oxidoreductase</keyword>
<dbReference type="InterPro" id="IPR036661">
    <property type="entry name" value="Luciferase-like_sf"/>
</dbReference>
<proteinExistence type="predicted"/>
<dbReference type="RefSeq" id="WP_259857533.1">
    <property type="nucleotide sequence ID" value="NZ_BAAAST010000001.1"/>
</dbReference>
<evidence type="ECO:0000259" key="5">
    <source>
        <dbReference type="Pfam" id="PF00296"/>
    </source>
</evidence>
<dbReference type="PANTHER" id="PTHR42847:SF9">
    <property type="entry name" value="BLL6451 PROTEIN"/>
    <property type="match status" value="1"/>
</dbReference>
<dbReference type="Gene3D" id="3.20.20.30">
    <property type="entry name" value="Luciferase-like domain"/>
    <property type="match status" value="1"/>
</dbReference>
<dbReference type="Pfam" id="PF00296">
    <property type="entry name" value="Bac_luciferase"/>
    <property type="match status" value="1"/>
</dbReference>
<keyword evidence="2" id="KW-0288">FMN</keyword>
<accession>A0ABY5VRF3</accession>
<name>A0ABY5VRF3_9ACTN</name>